<dbReference type="EMBL" id="CP011797">
    <property type="protein sequence ID" value="ATX75845.1"/>
    <property type="molecule type" value="Genomic_DNA"/>
</dbReference>
<dbReference type="GO" id="GO:0003676">
    <property type="term" value="F:nucleic acid binding"/>
    <property type="evidence" value="ECO:0007669"/>
    <property type="project" value="InterPro"/>
</dbReference>
<evidence type="ECO:0000259" key="1">
    <source>
        <dbReference type="PROSITE" id="PS50994"/>
    </source>
</evidence>
<dbReference type="KEGG" id="rfo:REIFOR_00677"/>
<dbReference type="Gene3D" id="3.30.420.10">
    <property type="entry name" value="Ribonuclease H-like superfamily/Ribonuclease H"/>
    <property type="match status" value="1"/>
</dbReference>
<dbReference type="InterPro" id="IPR001584">
    <property type="entry name" value="Integrase_cat-core"/>
</dbReference>
<dbReference type="PANTHER" id="PTHR46889">
    <property type="entry name" value="TRANSPOSASE INSF FOR INSERTION SEQUENCE IS3B-RELATED"/>
    <property type="match status" value="1"/>
</dbReference>
<dbReference type="EMBL" id="CP011797">
    <property type="protein sequence ID" value="ATX76620.1"/>
    <property type="molecule type" value="Genomic_DNA"/>
</dbReference>
<keyword evidence="5" id="KW-1185">Reference proteome</keyword>
<gene>
    <name evidence="2" type="ORF">REIFOR_00677</name>
    <name evidence="3" type="ORF">REIFOR_01474</name>
    <name evidence="4" type="ORF">REIFOR_01484</name>
</gene>
<dbReference type="PROSITE" id="PS50994">
    <property type="entry name" value="INTEGRASE"/>
    <property type="match status" value="1"/>
</dbReference>
<dbReference type="GO" id="GO:0015074">
    <property type="term" value="P:DNA integration"/>
    <property type="evidence" value="ECO:0007669"/>
    <property type="project" value="InterPro"/>
</dbReference>
<dbReference type="AlphaFoldDB" id="A0A2K8KLW2"/>
<dbReference type="Proteomes" id="UP000229757">
    <property type="component" value="Chromosome"/>
</dbReference>
<dbReference type="Pfam" id="PF00665">
    <property type="entry name" value="rve"/>
    <property type="match status" value="1"/>
</dbReference>
<dbReference type="PANTHER" id="PTHR46889:SF4">
    <property type="entry name" value="TRANSPOSASE INSO FOR INSERTION SEQUENCE ELEMENT IS911B-RELATED"/>
    <property type="match status" value="1"/>
</dbReference>
<feature type="domain" description="Integrase catalytic" evidence="1">
    <location>
        <begin position="123"/>
        <end position="288"/>
    </location>
</feature>
<dbReference type="SUPFAM" id="SSF53098">
    <property type="entry name" value="Ribonuclease H-like"/>
    <property type="match status" value="1"/>
</dbReference>
<proteinExistence type="predicted"/>
<dbReference type="InterPro" id="IPR036397">
    <property type="entry name" value="RNaseH_sf"/>
</dbReference>
<reference evidence="2 5" key="1">
    <citation type="journal article" date="2017" name="Environ. Microbiol.">
        <title>Genomic and physiological analyses of 'Reinekea forsetii' reveal a versatile opportunistic lifestyle during spring algae blooms.</title>
        <authorList>
            <person name="Avci B."/>
            <person name="Hahnke R.L."/>
            <person name="Chafee M."/>
            <person name="Fischer T."/>
            <person name="Gruber-Vodicka H."/>
            <person name="Tegetmeyer H.E."/>
            <person name="Harder J."/>
            <person name="Fuchs B.M."/>
            <person name="Amann R.I."/>
            <person name="Teeling H."/>
        </authorList>
    </citation>
    <scope>NUCLEOTIDE SEQUENCE [LARGE SCALE GENOMIC DNA]</scope>
    <source>
        <strain evidence="2 5">Hel1_31_D35</strain>
    </source>
</reference>
<organism evidence="2 5">
    <name type="scientific">Reinekea forsetii</name>
    <dbReference type="NCBI Taxonomy" id="1336806"/>
    <lineage>
        <taxon>Bacteria</taxon>
        <taxon>Pseudomonadati</taxon>
        <taxon>Pseudomonadota</taxon>
        <taxon>Gammaproteobacteria</taxon>
        <taxon>Oceanospirillales</taxon>
        <taxon>Saccharospirillaceae</taxon>
        <taxon>Reinekea</taxon>
    </lineage>
</organism>
<dbReference type="InterPro" id="IPR048020">
    <property type="entry name" value="Transpos_IS3"/>
</dbReference>
<dbReference type="OrthoDB" id="9813126at2"/>
<name>A0A2K8KLW2_9GAMM</name>
<dbReference type="KEGG" id="rfo:REIFOR_01474"/>
<evidence type="ECO:0000313" key="3">
    <source>
        <dbReference type="EMBL" id="ATX76620.1"/>
    </source>
</evidence>
<accession>A0A2K8KLW2</accession>
<dbReference type="RefSeq" id="WP_100256227.1">
    <property type="nucleotide sequence ID" value="NZ_CP011797.1"/>
</dbReference>
<evidence type="ECO:0000313" key="2">
    <source>
        <dbReference type="EMBL" id="ATX75845.1"/>
    </source>
</evidence>
<sequence>MMSLVEHRDPVIPLVPACRALSLSRSAFYGRRPASLEQPQRTARHQCVQPRALNDSENQAVLAVLNSDEFCDQPPYEVYQQLLQQAIYLCSVSTMYRLLRRQRAVGERRKQRPAQHHAIPRLLATEPNEVWTWDITKLATQQRGKYLSLYVVIDLFSRFVVAWMISRKENSALAQQLMDEALVRYGVGPGQLTIHQDRGAPMTAHNYLELMGEFKVTSSHSRPRVSNDNPFSESQFKTCKYQPDYPGVFTNVSHSRQWFERYFDWYNFDHHHSGLEGYTPEQVFTGQHEAVHAERQKGLDDQYGKHPERFVAGRPLAARPPSEVAINPITPQMLEEGAPNMVNFPTLPVAQNILMKNTLILD</sequence>
<evidence type="ECO:0000313" key="5">
    <source>
        <dbReference type="Proteomes" id="UP000229757"/>
    </source>
</evidence>
<dbReference type="InterPro" id="IPR050900">
    <property type="entry name" value="Transposase_IS3/IS150/IS904"/>
</dbReference>
<protein>
    <submittedName>
        <fullName evidence="2">Integrase</fullName>
    </submittedName>
</protein>
<dbReference type="EMBL" id="CP011797">
    <property type="protein sequence ID" value="ATX76630.1"/>
    <property type="molecule type" value="Genomic_DNA"/>
</dbReference>
<dbReference type="NCBIfam" id="NF033516">
    <property type="entry name" value="transpos_IS3"/>
    <property type="match status" value="1"/>
</dbReference>
<dbReference type="InterPro" id="IPR012337">
    <property type="entry name" value="RNaseH-like_sf"/>
</dbReference>
<evidence type="ECO:0000313" key="4">
    <source>
        <dbReference type="EMBL" id="ATX76630.1"/>
    </source>
</evidence>
<dbReference type="KEGG" id="rfo:REIFOR_01484"/>